<dbReference type="PROSITE" id="PS01081">
    <property type="entry name" value="HTH_TETR_1"/>
    <property type="match status" value="1"/>
</dbReference>
<gene>
    <name evidence="6" type="ORF">TL10_09780</name>
</gene>
<dbReference type="OrthoDB" id="9796019at2"/>
<dbReference type="STRING" id="280871.TL10_09780"/>
<dbReference type="InterPro" id="IPR009057">
    <property type="entry name" value="Homeodomain-like_sf"/>
</dbReference>
<dbReference type="PANTHER" id="PTHR30055:SF148">
    <property type="entry name" value="TETR-FAMILY TRANSCRIPTIONAL REGULATOR"/>
    <property type="match status" value="1"/>
</dbReference>
<dbReference type="Pfam" id="PF16859">
    <property type="entry name" value="TetR_C_11"/>
    <property type="match status" value="1"/>
</dbReference>
<dbReference type="PROSITE" id="PS50977">
    <property type="entry name" value="HTH_TETR_2"/>
    <property type="match status" value="1"/>
</dbReference>
<protein>
    <recommendedName>
        <fullName evidence="5">HTH tetR-type domain-containing protein</fullName>
    </recommendedName>
</protein>
<dbReference type="GO" id="GO:0000976">
    <property type="term" value="F:transcription cis-regulatory region binding"/>
    <property type="evidence" value="ECO:0007669"/>
    <property type="project" value="TreeGrafter"/>
</dbReference>
<dbReference type="Gene3D" id="1.10.357.10">
    <property type="entry name" value="Tetracycline Repressor, domain 2"/>
    <property type="match status" value="1"/>
</dbReference>
<dbReference type="RefSeq" id="WP_043391809.1">
    <property type="nucleotide sequence ID" value="NZ_JXST01000011.1"/>
</dbReference>
<sequence>MPTSRAPKRAAGRWDPTLEATILDATLAAVTELGYDRMTMDDLAARAGVGKAAIYRRWSSKGEVVAQAIAHWRRSLGTPPAPDTGSLRGDLDALVDAVPDYDAKDIDTIRVVVGVATAAMRDPVLSAALDDLVLSVPRQVLRSILDRAVARGEISTARDLTLLPDAVLGLNILRMISGRPIDRIYVRRVLDDVVLPLATASPS</sequence>
<dbReference type="InterPro" id="IPR011075">
    <property type="entry name" value="TetR_C"/>
</dbReference>
<proteinExistence type="predicted"/>
<dbReference type="SUPFAM" id="SSF46689">
    <property type="entry name" value="Homeodomain-like"/>
    <property type="match status" value="1"/>
</dbReference>
<keyword evidence="2 4" id="KW-0238">DNA-binding</keyword>
<evidence type="ECO:0000256" key="4">
    <source>
        <dbReference type="PROSITE-ProRule" id="PRU00335"/>
    </source>
</evidence>
<feature type="domain" description="HTH tetR-type" evidence="5">
    <location>
        <begin position="16"/>
        <end position="76"/>
    </location>
</feature>
<evidence type="ECO:0000313" key="7">
    <source>
        <dbReference type="Proteomes" id="UP000032221"/>
    </source>
</evidence>
<keyword evidence="1" id="KW-0805">Transcription regulation</keyword>
<dbReference type="EMBL" id="JXST01000011">
    <property type="protein sequence ID" value="KIU17073.1"/>
    <property type="molecule type" value="Genomic_DNA"/>
</dbReference>
<dbReference type="SUPFAM" id="SSF48498">
    <property type="entry name" value="Tetracyclin repressor-like, C-terminal domain"/>
    <property type="match status" value="1"/>
</dbReference>
<evidence type="ECO:0000259" key="5">
    <source>
        <dbReference type="PROSITE" id="PS50977"/>
    </source>
</evidence>
<evidence type="ECO:0000313" key="6">
    <source>
        <dbReference type="EMBL" id="KIU17073.1"/>
    </source>
</evidence>
<dbReference type="InterPro" id="IPR023772">
    <property type="entry name" value="DNA-bd_HTH_TetR-type_CS"/>
</dbReference>
<evidence type="ECO:0000256" key="2">
    <source>
        <dbReference type="ARBA" id="ARBA00023125"/>
    </source>
</evidence>
<accession>A0A0D1J668</accession>
<dbReference type="InterPro" id="IPR036271">
    <property type="entry name" value="Tet_transcr_reg_TetR-rel_C_sf"/>
</dbReference>
<dbReference type="PATRIC" id="fig|280871.6.peg.2025"/>
<evidence type="ECO:0000256" key="1">
    <source>
        <dbReference type="ARBA" id="ARBA00023015"/>
    </source>
</evidence>
<comment type="caution">
    <text evidence="6">The sequence shown here is derived from an EMBL/GenBank/DDBJ whole genome shotgun (WGS) entry which is preliminary data.</text>
</comment>
<dbReference type="PRINTS" id="PR00455">
    <property type="entry name" value="HTHTETR"/>
</dbReference>
<dbReference type="PANTHER" id="PTHR30055">
    <property type="entry name" value="HTH-TYPE TRANSCRIPTIONAL REGULATOR RUTR"/>
    <property type="match status" value="1"/>
</dbReference>
<dbReference type="Proteomes" id="UP000032221">
    <property type="component" value="Unassembled WGS sequence"/>
</dbReference>
<dbReference type="Pfam" id="PF00440">
    <property type="entry name" value="TetR_N"/>
    <property type="match status" value="1"/>
</dbReference>
<evidence type="ECO:0000256" key="3">
    <source>
        <dbReference type="ARBA" id="ARBA00023163"/>
    </source>
</evidence>
<dbReference type="AlphaFoldDB" id="A0A0D1J668"/>
<organism evidence="6 7">
    <name type="scientific">Mycolicibacterium llatzerense</name>
    <dbReference type="NCBI Taxonomy" id="280871"/>
    <lineage>
        <taxon>Bacteria</taxon>
        <taxon>Bacillati</taxon>
        <taxon>Actinomycetota</taxon>
        <taxon>Actinomycetes</taxon>
        <taxon>Mycobacteriales</taxon>
        <taxon>Mycobacteriaceae</taxon>
        <taxon>Mycolicibacterium</taxon>
    </lineage>
</organism>
<dbReference type="GO" id="GO:0003700">
    <property type="term" value="F:DNA-binding transcription factor activity"/>
    <property type="evidence" value="ECO:0007669"/>
    <property type="project" value="TreeGrafter"/>
</dbReference>
<keyword evidence="3" id="KW-0804">Transcription</keyword>
<dbReference type="Gene3D" id="1.10.10.60">
    <property type="entry name" value="Homeodomain-like"/>
    <property type="match status" value="1"/>
</dbReference>
<reference evidence="6 7" key="1">
    <citation type="submission" date="2015-01" db="EMBL/GenBank/DDBJ databases">
        <title>Genome sequence of Mycobacterium llatzerense and Mycobacterium immunogenum recovered from brain abscess.</title>
        <authorList>
            <person name="Greninger A.L."/>
            <person name="Langelier C."/>
            <person name="Cunningham G."/>
            <person name="Chiu C.Y."/>
            <person name="Miller S."/>
        </authorList>
    </citation>
    <scope>NUCLEOTIDE SEQUENCE [LARGE SCALE GENOMIC DNA]</scope>
    <source>
        <strain evidence="6 7">CLUC14</strain>
    </source>
</reference>
<dbReference type="InterPro" id="IPR001647">
    <property type="entry name" value="HTH_TetR"/>
</dbReference>
<feature type="DNA-binding region" description="H-T-H motif" evidence="4">
    <location>
        <begin position="39"/>
        <end position="58"/>
    </location>
</feature>
<keyword evidence="7" id="KW-1185">Reference proteome</keyword>
<name>A0A0D1J668_9MYCO</name>
<dbReference type="InterPro" id="IPR050109">
    <property type="entry name" value="HTH-type_TetR-like_transc_reg"/>
</dbReference>